<organism evidence="2 3">
    <name type="scientific">Pristionchus mayeri</name>
    <dbReference type="NCBI Taxonomy" id="1317129"/>
    <lineage>
        <taxon>Eukaryota</taxon>
        <taxon>Metazoa</taxon>
        <taxon>Ecdysozoa</taxon>
        <taxon>Nematoda</taxon>
        <taxon>Chromadorea</taxon>
        <taxon>Rhabditida</taxon>
        <taxon>Rhabditina</taxon>
        <taxon>Diplogasteromorpha</taxon>
        <taxon>Diplogasteroidea</taxon>
        <taxon>Neodiplogasteridae</taxon>
        <taxon>Pristionchus</taxon>
    </lineage>
</organism>
<keyword evidence="1" id="KW-0472">Membrane</keyword>
<accession>A0AAN5CB62</accession>
<sequence>LQFFSTLVDALMSGYAPIIQFNCRLMYAESLLAKLYNVDVAIMIYVSCFFGVISTYFTCVYYRRNKLLPDNTLFCFHGWKYTLF</sequence>
<protein>
    <recommendedName>
        <fullName evidence="4">G protein-coupled receptor</fullName>
    </recommendedName>
</protein>
<evidence type="ECO:0000313" key="2">
    <source>
        <dbReference type="EMBL" id="GMR35689.1"/>
    </source>
</evidence>
<name>A0AAN5CB62_9BILA</name>
<feature type="non-terminal residue" evidence="2">
    <location>
        <position position="84"/>
    </location>
</feature>
<comment type="caution">
    <text evidence="2">The sequence shown here is derived from an EMBL/GenBank/DDBJ whole genome shotgun (WGS) entry which is preliminary data.</text>
</comment>
<keyword evidence="1" id="KW-0812">Transmembrane</keyword>
<evidence type="ECO:0008006" key="4">
    <source>
        <dbReference type="Google" id="ProtNLM"/>
    </source>
</evidence>
<proteinExistence type="predicted"/>
<feature type="transmembrane region" description="Helical" evidence="1">
    <location>
        <begin position="40"/>
        <end position="62"/>
    </location>
</feature>
<dbReference type="AlphaFoldDB" id="A0AAN5CB62"/>
<feature type="non-terminal residue" evidence="2">
    <location>
        <position position="1"/>
    </location>
</feature>
<dbReference type="Proteomes" id="UP001328107">
    <property type="component" value="Unassembled WGS sequence"/>
</dbReference>
<dbReference type="EMBL" id="BTRK01000002">
    <property type="protein sequence ID" value="GMR35689.1"/>
    <property type="molecule type" value="Genomic_DNA"/>
</dbReference>
<gene>
    <name evidence="2" type="ORF">PMAYCL1PPCAC_05884</name>
</gene>
<keyword evidence="3" id="KW-1185">Reference proteome</keyword>
<evidence type="ECO:0000313" key="3">
    <source>
        <dbReference type="Proteomes" id="UP001328107"/>
    </source>
</evidence>
<evidence type="ECO:0000256" key="1">
    <source>
        <dbReference type="SAM" id="Phobius"/>
    </source>
</evidence>
<reference evidence="3" key="1">
    <citation type="submission" date="2022-10" db="EMBL/GenBank/DDBJ databases">
        <title>Genome assembly of Pristionchus species.</title>
        <authorList>
            <person name="Yoshida K."/>
            <person name="Sommer R.J."/>
        </authorList>
    </citation>
    <scope>NUCLEOTIDE SEQUENCE [LARGE SCALE GENOMIC DNA]</scope>
    <source>
        <strain evidence="3">RS5460</strain>
    </source>
</reference>
<keyword evidence="1" id="KW-1133">Transmembrane helix</keyword>